<dbReference type="EC" id="2.4.-.-" evidence="2"/>
<sequence>MNEKPILSIVTPTKGNYSEYWEEQLLKIKGDIQFILVYPPGVEIKRINDYRVKNLTSPYKGETIQRIIGLLNASGEYVLSLDDDDFVHPDLINLVSEYFKRFPNSWILRLKKAEIDFQNQERIKQNWESIPDVNQLEICKKTPENPYPYQQGKYQGLLEVPIAPLDKNFDVRYAVWPLMQRTDNNGYHFENFNNIVWKNKLVKEALQDLSQAMKIGSVLTWIPFWGIDRLLGLFVQAKFYKKDAIIGHWMPDPEQIRYIDKPPALKPPRIHVIADVLLVKSFPQYGYFWNLFFNKLYGVPRVLGKVAKWKLMKKK</sequence>
<comment type="caution">
    <text evidence="2">The sequence shown here is derived from an EMBL/GenBank/DDBJ whole genome shotgun (WGS) entry which is preliminary data.</text>
</comment>
<evidence type="ECO:0000313" key="2">
    <source>
        <dbReference type="EMBL" id="MFB2835786.1"/>
    </source>
</evidence>
<protein>
    <submittedName>
        <fullName evidence="2">Glycosyltransferase family A protein</fullName>
        <ecNumber evidence="2">2.4.-.-</ecNumber>
    </submittedName>
</protein>
<keyword evidence="3" id="KW-1185">Reference proteome</keyword>
<evidence type="ECO:0000313" key="3">
    <source>
        <dbReference type="Proteomes" id="UP001576780"/>
    </source>
</evidence>
<keyword evidence="2" id="KW-0328">Glycosyltransferase</keyword>
<dbReference type="GO" id="GO:0016757">
    <property type="term" value="F:glycosyltransferase activity"/>
    <property type="evidence" value="ECO:0007669"/>
    <property type="project" value="UniProtKB-KW"/>
</dbReference>
<evidence type="ECO:0000259" key="1">
    <source>
        <dbReference type="Pfam" id="PF00535"/>
    </source>
</evidence>
<dbReference type="InterPro" id="IPR001173">
    <property type="entry name" value="Glyco_trans_2-like"/>
</dbReference>
<feature type="domain" description="Glycosyltransferase 2-like" evidence="1">
    <location>
        <begin position="48"/>
        <end position="116"/>
    </location>
</feature>
<dbReference type="SUPFAM" id="SSF53448">
    <property type="entry name" value="Nucleotide-diphospho-sugar transferases"/>
    <property type="match status" value="1"/>
</dbReference>
<dbReference type="EMBL" id="JBHFNT010000121">
    <property type="protein sequence ID" value="MFB2835786.1"/>
    <property type="molecule type" value="Genomic_DNA"/>
</dbReference>
<keyword evidence="2" id="KW-0808">Transferase</keyword>
<dbReference type="RefSeq" id="WP_413278190.1">
    <property type="nucleotide sequence ID" value="NZ_JBHFNT010000121.1"/>
</dbReference>
<dbReference type="Pfam" id="PF00535">
    <property type="entry name" value="Glycos_transf_2"/>
    <property type="match status" value="1"/>
</dbReference>
<proteinExistence type="predicted"/>
<reference evidence="2 3" key="1">
    <citation type="submission" date="2024-09" db="EMBL/GenBank/DDBJ databases">
        <title>Floridaenema gen nov. (Aerosakkonemataceae, Aerosakkonematales ord. nov., Cyanobacteria) from benthic tropical and subtropical fresh waters, with the description of four new species.</title>
        <authorList>
            <person name="Moretto J.A."/>
            <person name="Berthold D.E."/>
            <person name="Lefler F.W."/>
            <person name="Huang I.-S."/>
            <person name="Laughinghouse H. IV."/>
        </authorList>
    </citation>
    <scope>NUCLEOTIDE SEQUENCE [LARGE SCALE GENOMIC DNA]</scope>
    <source>
        <strain evidence="2 3">BLCC-F167</strain>
    </source>
</reference>
<dbReference type="Proteomes" id="UP001576780">
    <property type="component" value="Unassembled WGS sequence"/>
</dbReference>
<dbReference type="InterPro" id="IPR029044">
    <property type="entry name" value="Nucleotide-diphossugar_trans"/>
</dbReference>
<dbReference type="Gene3D" id="3.90.550.10">
    <property type="entry name" value="Spore Coat Polysaccharide Biosynthesis Protein SpsA, Chain A"/>
    <property type="match status" value="1"/>
</dbReference>
<dbReference type="CDD" id="cd00761">
    <property type="entry name" value="Glyco_tranf_GTA_type"/>
    <property type="match status" value="1"/>
</dbReference>
<name>A0ABV4WLZ9_9CYAN</name>
<gene>
    <name evidence="2" type="ORF">ACE1CA_14745</name>
</gene>
<organism evidence="2 3">
    <name type="scientific">Floridaenema evergladense BLCC-F167</name>
    <dbReference type="NCBI Taxonomy" id="3153639"/>
    <lineage>
        <taxon>Bacteria</taxon>
        <taxon>Bacillati</taxon>
        <taxon>Cyanobacteriota</taxon>
        <taxon>Cyanophyceae</taxon>
        <taxon>Oscillatoriophycideae</taxon>
        <taxon>Aerosakkonematales</taxon>
        <taxon>Aerosakkonemataceae</taxon>
        <taxon>Floridanema</taxon>
        <taxon>Floridanema evergladense</taxon>
    </lineage>
</organism>
<accession>A0ABV4WLZ9</accession>